<dbReference type="GO" id="GO:0000027">
    <property type="term" value="P:ribosomal large subunit assembly"/>
    <property type="evidence" value="ECO:0007669"/>
    <property type="project" value="UniProtKB-UniRule"/>
</dbReference>
<dbReference type="GO" id="GO:0019843">
    <property type="term" value="F:rRNA binding"/>
    <property type="evidence" value="ECO:0007669"/>
    <property type="project" value="UniProtKB-UniRule"/>
</dbReference>
<evidence type="ECO:0000256" key="4">
    <source>
        <dbReference type="ARBA" id="ARBA00035172"/>
    </source>
</evidence>
<gene>
    <name evidence="5" type="primary">rplT</name>
    <name evidence="7" type="ORF">CO178_00740</name>
</gene>
<evidence type="ECO:0000256" key="2">
    <source>
        <dbReference type="ARBA" id="ARBA00022980"/>
    </source>
</evidence>
<dbReference type="EMBL" id="PFWY01000034">
    <property type="protein sequence ID" value="PJA41202.1"/>
    <property type="molecule type" value="Genomic_DNA"/>
</dbReference>
<comment type="function">
    <text evidence="5 6">Binds directly to 23S ribosomal RNA and is necessary for the in vitro assembly process of the 50S ribosomal subunit. It is not involved in the protein synthesizing functions of that subunit.</text>
</comment>
<evidence type="ECO:0000256" key="3">
    <source>
        <dbReference type="ARBA" id="ARBA00023274"/>
    </source>
</evidence>
<dbReference type="GO" id="GO:0003735">
    <property type="term" value="F:structural constituent of ribosome"/>
    <property type="evidence" value="ECO:0007669"/>
    <property type="project" value="InterPro"/>
</dbReference>
<dbReference type="Gene3D" id="6.10.160.10">
    <property type="match status" value="1"/>
</dbReference>
<dbReference type="Proteomes" id="UP000230683">
    <property type="component" value="Unassembled WGS sequence"/>
</dbReference>
<evidence type="ECO:0000256" key="5">
    <source>
        <dbReference type="HAMAP-Rule" id="MF_00382"/>
    </source>
</evidence>
<dbReference type="GO" id="GO:0006412">
    <property type="term" value="P:translation"/>
    <property type="evidence" value="ECO:0007669"/>
    <property type="project" value="InterPro"/>
</dbReference>
<comment type="caution">
    <text evidence="7">The sequence shown here is derived from an EMBL/GenBank/DDBJ whole genome shotgun (WGS) entry which is preliminary data.</text>
</comment>
<keyword evidence="2 5" id="KW-0689">Ribosomal protein</keyword>
<dbReference type="PANTHER" id="PTHR10986">
    <property type="entry name" value="39S RIBOSOMAL PROTEIN L20"/>
    <property type="match status" value="1"/>
</dbReference>
<dbReference type="Gene3D" id="1.10.1900.20">
    <property type="entry name" value="Ribosomal protein L20"/>
    <property type="match status" value="1"/>
</dbReference>
<reference evidence="8" key="1">
    <citation type="submission" date="2017-09" db="EMBL/GenBank/DDBJ databases">
        <title>Depth-based differentiation of microbial function through sediment-hosted aquifers and enrichment of novel symbionts in the deep terrestrial subsurface.</title>
        <authorList>
            <person name="Probst A.J."/>
            <person name="Ladd B."/>
            <person name="Jarett J.K."/>
            <person name="Geller-Mcgrath D.E."/>
            <person name="Sieber C.M.K."/>
            <person name="Emerson J.B."/>
            <person name="Anantharaman K."/>
            <person name="Thomas B.C."/>
            <person name="Malmstrom R."/>
            <person name="Stieglmeier M."/>
            <person name="Klingl A."/>
            <person name="Woyke T."/>
            <person name="Ryan C.M."/>
            <person name="Banfield J.F."/>
        </authorList>
    </citation>
    <scope>NUCLEOTIDE SEQUENCE [LARGE SCALE GENOMIC DNA]</scope>
</reference>
<dbReference type="GO" id="GO:1990904">
    <property type="term" value="C:ribonucleoprotein complex"/>
    <property type="evidence" value="ECO:0007669"/>
    <property type="project" value="UniProtKB-KW"/>
</dbReference>
<dbReference type="Pfam" id="PF00453">
    <property type="entry name" value="Ribosomal_L20"/>
    <property type="match status" value="1"/>
</dbReference>
<dbReference type="GO" id="GO:0005840">
    <property type="term" value="C:ribosome"/>
    <property type="evidence" value="ECO:0007669"/>
    <property type="project" value="UniProtKB-KW"/>
</dbReference>
<dbReference type="InterPro" id="IPR035566">
    <property type="entry name" value="Ribosomal_protein_bL20_C"/>
</dbReference>
<protein>
    <recommendedName>
        <fullName evidence="4 5">Large ribosomal subunit protein bL20</fullName>
    </recommendedName>
</protein>
<proteinExistence type="inferred from homology"/>
<dbReference type="PRINTS" id="PR00062">
    <property type="entry name" value="RIBOSOMALL20"/>
</dbReference>
<keyword evidence="3 5" id="KW-0687">Ribonucleoprotein</keyword>
<dbReference type="InterPro" id="IPR005813">
    <property type="entry name" value="Ribosomal_bL20"/>
</dbReference>
<name>A0A2M7X4W2_UNCKA</name>
<dbReference type="AlphaFoldDB" id="A0A2M7X4W2"/>
<sequence length="115" mass="13071">MSRVKTGVVRRKRHKKIIKATSGFYGTRSKLFKRANEAFIKSGEHAFAGRKLKKRDAKKLWIIRIGAALKPLNINYSRFINALGTNKIILDRKVLAELAVSYPEAFEKIVKKISG</sequence>
<keyword evidence="5 6" id="KW-0694">RNA-binding</keyword>
<evidence type="ECO:0000256" key="6">
    <source>
        <dbReference type="RuleBase" id="RU000560"/>
    </source>
</evidence>
<dbReference type="FunFam" id="1.10.1900.20:FF:000001">
    <property type="entry name" value="50S ribosomal protein L20"/>
    <property type="match status" value="1"/>
</dbReference>
<evidence type="ECO:0000256" key="1">
    <source>
        <dbReference type="ARBA" id="ARBA00007698"/>
    </source>
</evidence>
<accession>A0A2M7X4W2</accession>
<dbReference type="SUPFAM" id="SSF74731">
    <property type="entry name" value="Ribosomal protein L20"/>
    <property type="match status" value="1"/>
</dbReference>
<keyword evidence="5 6" id="KW-0699">rRNA-binding</keyword>
<dbReference type="HAMAP" id="MF_00382">
    <property type="entry name" value="Ribosomal_bL20"/>
    <property type="match status" value="1"/>
</dbReference>
<dbReference type="NCBIfam" id="TIGR01032">
    <property type="entry name" value="rplT_bact"/>
    <property type="match status" value="1"/>
</dbReference>
<evidence type="ECO:0000313" key="7">
    <source>
        <dbReference type="EMBL" id="PJA41202.1"/>
    </source>
</evidence>
<dbReference type="CDD" id="cd07026">
    <property type="entry name" value="Ribosomal_L20"/>
    <property type="match status" value="1"/>
</dbReference>
<comment type="similarity">
    <text evidence="1 5 6">Belongs to the bacterial ribosomal protein bL20 family.</text>
</comment>
<organism evidence="7 8">
    <name type="scientific">candidate division WWE3 bacterium CG_4_9_14_3_um_filter_34_6</name>
    <dbReference type="NCBI Taxonomy" id="1975079"/>
    <lineage>
        <taxon>Bacteria</taxon>
        <taxon>Katanobacteria</taxon>
    </lineage>
</organism>
<evidence type="ECO:0000313" key="8">
    <source>
        <dbReference type="Proteomes" id="UP000230683"/>
    </source>
</evidence>